<evidence type="ECO:0000256" key="5">
    <source>
        <dbReference type="ARBA" id="ARBA00022792"/>
    </source>
</evidence>
<dbReference type="EMBL" id="CALTRL010005821">
    <property type="protein sequence ID" value="CAH7686862.1"/>
    <property type="molecule type" value="Genomic_DNA"/>
</dbReference>
<keyword evidence="3 10" id="KW-0349">Heme</keyword>
<dbReference type="GO" id="GO:0005743">
    <property type="term" value="C:mitochondrial inner membrane"/>
    <property type="evidence" value="ECO:0007669"/>
    <property type="project" value="UniProtKB-SubCell"/>
</dbReference>
<comment type="similarity">
    <text evidence="2 10">Belongs to the cytochrome c-type heme lyase family.</text>
</comment>
<feature type="region of interest" description="Disordered" evidence="11">
    <location>
        <begin position="1"/>
        <end position="99"/>
    </location>
</feature>
<feature type="compositionally biased region" description="Low complexity" evidence="11">
    <location>
        <begin position="1"/>
        <end position="11"/>
    </location>
</feature>
<dbReference type="PANTHER" id="PTHR12743:SF3">
    <property type="entry name" value="HOLOCYTOCHROME-C SYNTHASE"/>
    <property type="match status" value="1"/>
</dbReference>
<evidence type="ECO:0000313" key="12">
    <source>
        <dbReference type="EMBL" id="CAH7686862.1"/>
    </source>
</evidence>
<feature type="compositionally biased region" description="Polar residues" evidence="11">
    <location>
        <begin position="45"/>
        <end position="71"/>
    </location>
</feature>
<keyword evidence="13" id="KW-1185">Reference proteome</keyword>
<protein>
    <recommendedName>
        <fullName evidence="10">Holocytochrome c-type synthase</fullName>
        <ecNumber evidence="10">4.4.1.17</ecNumber>
    </recommendedName>
</protein>
<dbReference type="AlphaFoldDB" id="A0AAV0BJV9"/>
<keyword evidence="5 10" id="KW-0999">Mitochondrion inner membrane</keyword>
<proteinExistence type="inferred from homology"/>
<sequence>MGSSLSNLNSSPDLRDDHHDRAVREESRGLSSSSSSCPMRKVEESGQTMNPLNNIPLSISQDSSPEQLNNLSRERTRSSIPQSNKLTISSNQLQQPSSCPIRDGKVVAIDDDDKTWVYPSPQQFHNALLRKGWQTPVESVPMMVEIHNWMNEAVWQEVLRWEKRYFSDNLPPSNYSSATTAVDRRGDVNQPVEDSTIALGNCAVSLARFRGRPDDLSPKARYHILLGRLFPWIYSSQRPFDRHDWMISRDFVKSGGGGGDADGISEDGRLHRYVIDYYSGADDENGNPAFHFDVRPAIDDFRSLSVRIREWARRKNENWLEGQRSDTIEDTNKSDN</sequence>
<evidence type="ECO:0000256" key="4">
    <source>
        <dbReference type="ARBA" id="ARBA00022723"/>
    </source>
</evidence>
<dbReference type="InterPro" id="IPR000511">
    <property type="entry name" value="Holocyt_c/c1_synthase"/>
</dbReference>
<dbReference type="PROSITE" id="PS00822">
    <property type="entry name" value="CYTO_HEME_LYASE_2"/>
    <property type="match status" value="1"/>
</dbReference>
<comment type="catalytic activity">
    <reaction evidence="10">
        <text>holo-[cytochrome c] = apo-[cytochrome c] + heme b</text>
        <dbReference type="Rhea" id="RHEA:22648"/>
        <dbReference type="Rhea" id="RHEA-COMP:10725"/>
        <dbReference type="Rhea" id="RHEA-COMP:10726"/>
        <dbReference type="ChEBI" id="CHEBI:29950"/>
        <dbReference type="ChEBI" id="CHEBI:60344"/>
        <dbReference type="ChEBI" id="CHEBI:83739"/>
        <dbReference type="EC" id="4.4.1.17"/>
    </reaction>
</comment>
<name>A0AAV0BJV9_PHAPC</name>
<keyword evidence="9 10" id="KW-0456">Lyase</keyword>
<evidence type="ECO:0000256" key="3">
    <source>
        <dbReference type="ARBA" id="ARBA00022617"/>
    </source>
</evidence>
<dbReference type="Pfam" id="PF01265">
    <property type="entry name" value="Cyto_heme_lyase"/>
    <property type="match status" value="2"/>
</dbReference>
<gene>
    <name evidence="12" type="ORF">PPACK8108_LOCUS21569</name>
</gene>
<dbReference type="PANTHER" id="PTHR12743">
    <property type="entry name" value="CYTOCHROME C1 HEME LYASE"/>
    <property type="match status" value="1"/>
</dbReference>
<evidence type="ECO:0000256" key="9">
    <source>
        <dbReference type="ARBA" id="ARBA00023239"/>
    </source>
</evidence>
<feature type="compositionally biased region" description="Basic and acidic residues" evidence="11">
    <location>
        <begin position="13"/>
        <end position="28"/>
    </location>
</feature>
<comment type="subcellular location">
    <subcellularLocation>
        <location evidence="1 10">Mitochondrion inner membrane</location>
    </subcellularLocation>
</comment>
<evidence type="ECO:0000256" key="11">
    <source>
        <dbReference type="SAM" id="MobiDB-lite"/>
    </source>
</evidence>
<keyword evidence="8 10" id="KW-0472">Membrane</keyword>
<keyword evidence="4 10" id="KW-0479">Metal-binding</keyword>
<keyword evidence="7 10" id="KW-0496">Mitochondrion</keyword>
<evidence type="ECO:0000256" key="2">
    <source>
        <dbReference type="ARBA" id="ARBA00007255"/>
    </source>
</evidence>
<dbReference type="PROSITE" id="PS00821">
    <property type="entry name" value="CYTO_HEME_LYASE_1"/>
    <property type="match status" value="1"/>
</dbReference>
<comment type="function">
    <text evidence="10">Lyase that catalyzes the covalent linking of the heme group to the cytochrome C apoprotein to produce the mature functional cytochrome.</text>
</comment>
<evidence type="ECO:0000313" key="13">
    <source>
        <dbReference type="Proteomes" id="UP001153365"/>
    </source>
</evidence>
<comment type="caution">
    <text evidence="12">The sequence shown here is derived from an EMBL/GenBank/DDBJ whole genome shotgun (WGS) entry which is preliminary data.</text>
</comment>
<evidence type="ECO:0000256" key="1">
    <source>
        <dbReference type="ARBA" id="ARBA00004273"/>
    </source>
</evidence>
<dbReference type="GO" id="GO:0004408">
    <property type="term" value="F:holocytochrome-c synthase activity"/>
    <property type="evidence" value="ECO:0007669"/>
    <property type="project" value="UniProtKB-EC"/>
</dbReference>
<reference evidence="12" key="1">
    <citation type="submission" date="2022-06" db="EMBL/GenBank/DDBJ databases">
        <authorList>
            <consortium name="SYNGENTA / RWTH Aachen University"/>
        </authorList>
    </citation>
    <scope>NUCLEOTIDE SEQUENCE</scope>
</reference>
<accession>A0AAV0BJV9</accession>
<feature type="compositionally biased region" description="Polar residues" evidence="11">
    <location>
        <begin position="78"/>
        <end position="98"/>
    </location>
</feature>
<evidence type="ECO:0000256" key="7">
    <source>
        <dbReference type="ARBA" id="ARBA00023128"/>
    </source>
</evidence>
<keyword evidence="6 10" id="KW-0408">Iron</keyword>
<evidence type="ECO:0000256" key="10">
    <source>
        <dbReference type="RuleBase" id="RU363130"/>
    </source>
</evidence>
<dbReference type="EC" id="4.4.1.17" evidence="10"/>
<dbReference type="GO" id="GO:0046872">
    <property type="term" value="F:metal ion binding"/>
    <property type="evidence" value="ECO:0007669"/>
    <property type="project" value="UniProtKB-KW"/>
</dbReference>
<dbReference type="Proteomes" id="UP001153365">
    <property type="component" value="Unassembled WGS sequence"/>
</dbReference>
<evidence type="ECO:0000256" key="8">
    <source>
        <dbReference type="ARBA" id="ARBA00023136"/>
    </source>
</evidence>
<evidence type="ECO:0000256" key="6">
    <source>
        <dbReference type="ARBA" id="ARBA00023004"/>
    </source>
</evidence>
<organism evidence="12 13">
    <name type="scientific">Phakopsora pachyrhizi</name>
    <name type="common">Asian soybean rust disease fungus</name>
    <dbReference type="NCBI Taxonomy" id="170000"/>
    <lineage>
        <taxon>Eukaryota</taxon>
        <taxon>Fungi</taxon>
        <taxon>Dikarya</taxon>
        <taxon>Basidiomycota</taxon>
        <taxon>Pucciniomycotina</taxon>
        <taxon>Pucciniomycetes</taxon>
        <taxon>Pucciniales</taxon>
        <taxon>Phakopsoraceae</taxon>
        <taxon>Phakopsora</taxon>
    </lineage>
</organism>